<feature type="compositionally biased region" description="Basic residues" evidence="7">
    <location>
        <begin position="172"/>
        <end position="181"/>
    </location>
</feature>
<evidence type="ECO:0000256" key="6">
    <source>
        <dbReference type="RuleBase" id="RU003894"/>
    </source>
</evidence>
<evidence type="ECO:0000256" key="8">
    <source>
        <dbReference type="SAM" id="Phobius"/>
    </source>
</evidence>
<reference evidence="10" key="1">
    <citation type="submission" date="2025-08" db="UniProtKB">
        <authorList>
            <consortium name="Ensembl"/>
        </authorList>
    </citation>
    <scope>IDENTIFICATION</scope>
</reference>
<feature type="domain" description="H15" evidence="9">
    <location>
        <begin position="65"/>
        <end position="144"/>
    </location>
</feature>
<dbReference type="SUPFAM" id="SSF46785">
    <property type="entry name" value="Winged helix' DNA-binding domain"/>
    <property type="match status" value="1"/>
</dbReference>
<dbReference type="PANTHER" id="PTHR11467">
    <property type="entry name" value="HISTONE H1"/>
    <property type="match status" value="1"/>
</dbReference>
<dbReference type="SMART" id="SM00526">
    <property type="entry name" value="H15"/>
    <property type="match status" value="1"/>
</dbReference>
<keyword evidence="5 6" id="KW-0539">Nucleus</keyword>
<dbReference type="GO" id="GO:0030261">
    <property type="term" value="P:chromosome condensation"/>
    <property type="evidence" value="ECO:0007669"/>
    <property type="project" value="TreeGrafter"/>
</dbReference>
<feature type="region of interest" description="Disordered" evidence="7">
    <location>
        <begin position="1"/>
        <end position="22"/>
    </location>
</feature>
<evidence type="ECO:0000256" key="2">
    <source>
        <dbReference type="ARBA" id="ARBA00004286"/>
    </source>
</evidence>
<feature type="transmembrane region" description="Helical" evidence="8">
    <location>
        <begin position="34"/>
        <end position="52"/>
    </location>
</feature>
<dbReference type="InterPro" id="IPR036390">
    <property type="entry name" value="WH_DNA-bd_sf"/>
</dbReference>
<feature type="region of interest" description="Disordered" evidence="7">
    <location>
        <begin position="130"/>
        <end position="267"/>
    </location>
</feature>
<keyword evidence="3 6" id="KW-0158">Chromosome</keyword>
<evidence type="ECO:0000256" key="1">
    <source>
        <dbReference type="ARBA" id="ARBA00004123"/>
    </source>
</evidence>
<dbReference type="STRING" id="409849.ENSPMGP00000003222"/>
<dbReference type="PANTHER" id="PTHR11467:SF177">
    <property type="entry name" value="HISTONE H1, EARLY EMBRYONIC"/>
    <property type="match status" value="1"/>
</dbReference>
<dbReference type="GO" id="GO:0045910">
    <property type="term" value="P:negative regulation of DNA recombination"/>
    <property type="evidence" value="ECO:0007669"/>
    <property type="project" value="TreeGrafter"/>
</dbReference>
<feature type="compositionally biased region" description="Basic and acidic residues" evidence="7">
    <location>
        <begin position="254"/>
        <end position="267"/>
    </location>
</feature>
<keyword evidence="4 6" id="KW-0238">DNA-binding</keyword>
<dbReference type="InterPro" id="IPR036388">
    <property type="entry name" value="WH-like_DNA-bd_sf"/>
</dbReference>
<dbReference type="GO" id="GO:0005634">
    <property type="term" value="C:nucleus"/>
    <property type="evidence" value="ECO:0007669"/>
    <property type="project" value="UniProtKB-SubCell"/>
</dbReference>
<dbReference type="GO" id="GO:0006334">
    <property type="term" value="P:nucleosome assembly"/>
    <property type="evidence" value="ECO:0007669"/>
    <property type="project" value="InterPro"/>
</dbReference>
<evidence type="ECO:0000259" key="9">
    <source>
        <dbReference type="PROSITE" id="PS51504"/>
    </source>
</evidence>
<sequence length="267" mass="28777">MAPKKAVAASTSLSNEDPSKDEKKAGKLNILTDIISHFVFLLPVYLVTILFLKCVDAATLRKLATHPSTAIMVREAIKALDSRKGVSSQAIQNYIKQKYPSVDLVRLKGLVRNALKKGIESGTLVRPANATATTGATGRFRLPPKSKEPKAKSENVDPNLQKAPKSGTGEAKKKKPAKKSKKHEEDVLPPKVAPAKKPKATKKAAAAETEEVDEHEPVKLKGKAKAIKEDEEQPEKGKATQKRKAAQSKAQVAKSDEAPGKRGKASE</sequence>
<comment type="subcellular location">
    <subcellularLocation>
        <location evidence="2">Chromosome</location>
    </subcellularLocation>
    <subcellularLocation>
        <location evidence="1 6">Nucleus</location>
    </subcellularLocation>
</comment>
<dbReference type="PROSITE" id="PS51504">
    <property type="entry name" value="H15"/>
    <property type="match status" value="1"/>
</dbReference>
<reference evidence="10" key="2">
    <citation type="submission" date="2025-09" db="UniProtKB">
        <authorList>
            <consortium name="Ensembl"/>
        </authorList>
    </citation>
    <scope>IDENTIFICATION</scope>
</reference>
<evidence type="ECO:0000256" key="3">
    <source>
        <dbReference type="ARBA" id="ARBA00022454"/>
    </source>
</evidence>
<feature type="compositionally biased region" description="Basic and acidic residues" evidence="7">
    <location>
        <begin position="145"/>
        <end position="155"/>
    </location>
</feature>
<dbReference type="GO" id="GO:0030527">
    <property type="term" value="F:structural constituent of chromatin"/>
    <property type="evidence" value="ECO:0007669"/>
    <property type="project" value="InterPro"/>
</dbReference>
<accession>A0A3B3ZF97</accession>
<comment type="similarity">
    <text evidence="6">Belongs to the histone H1/H5 family.</text>
</comment>
<keyword evidence="11" id="KW-1185">Reference proteome</keyword>
<keyword evidence="8" id="KW-1133">Transmembrane helix</keyword>
<dbReference type="GO" id="GO:0003690">
    <property type="term" value="F:double-stranded DNA binding"/>
    <property type="evidence" value="ECO:0007669"/>
    <property type="project" value="TreeGrafter"/>
</dbReference>
<dbReference type="Proteomes" id="UP000261520">
    <property type="component" value="Unplaced"/>
</dbReference>
<dbReference type="FunFam" id="1.10.10.10:FF:000393">
    <property type="entry name" value="Oocyte-specific H1 histone"/>
    <property type="match status" value="1"/>
</dbReference>
<evidence type="ECO:0000313" key="10">
    <source>
        <dbReference type="Ensembl" id="ENSPMGP00000003222.1"/>
    </source>
</evidence>
<evidence type="ECO:0000256" key="4">
    <source>
        <dbReference type="ARBA" id="ARBA00023125"/>
    </source>
</evidence>
<dbReference type="GO" id="GO:0000786">
    <property type="term" value="C:nucleosome"/>
    <property type="evidence" value="ECO:0007669"/>
    <property type="project" value="InterPro"/>
</dbReference>
<dbReference type="GO" id="GO:0031492">
    <property type="term" value="F:nucleosomal DNA binding"/>
    <property type="evidence" value="ECO:0007669"/>
    <property type="project" value="TreeGrafter"/>
</dbReference>
<protein>
    <recommendedName>
        <fullName evidence="9">H15 domain-containing protein</fullName>
    </recommendedName>
</protein>
<dbReference type="Pfam" id="PF00538">
    <property type="entry name" value="Linker_histone"/>
    <property type="match status" value="1"/>
</dbReference>
<dbReference type="InterPro" id="IPR005818">
    <property type="entry name" value="Histone_H1/H5_H15"/>
</dbReference>
<dbReference type="Gene3D" id="1.10.10.10">
    <property type="entry name" value="Winged helix-like DNA-binding domain superfamily/Winged helix DNA-binding domain"/>
    <property type="match status" value="1"/>
</dbReference>
<proteinExistence type="inferred from homology"/>
<dbReference type="CDD" id="cd00073">
    <property type="entry name" value="H15"/>
    <property type="match status" value="1"/>
</dbReference>
<dbReference type="AlphaFoldDB" id="A0A3B3ZF97"/>
<keyword evidence="8" id="KW-0812">Transmembrane</keyword>
<dbReference type="InterPro" id="IPR005819">
    <property type="entry name" value="H1/H5"/>
</dbReference>
<dbReference type="Ensembl" id="ENSPMGT00000003422.1">
    <property type="protein sequence ID" value="ENSPMGP00000003222.1"/>
    <property type="gene ID" value="ENSPMGG00000002799.1"/>
</dbReference>
<evidence type="ECO:0000256" key="7">
    <source>
        <dbReference type="SAM" id="MobiDB-lite"/>
    </source>
</evidence>
<keyword evidence="8" id="KW-0472">Membrane</keyword>
<dbReference type="PRINTS" id="PR00624">
    <property type="entry name" value="HISTONEH5"/>
</dbReference>
<evidence type="ECO:0000256" key="5">
    <source>
        <dbReference type="ARBA" id="ARBA00023242"/>
    </source>
</evidence>
<evidence type="ECO:0000313" key="11">
    <source>
        <dbReference type="Proteomes" id="UP000261520"/>
    </source>
</evidence>
<name>A0A3B3ZF97_9GOBI</name>
<organism evidence="10 11">
    <name type="scientific">Periophthalmus magnuspinnatus</name>
    <dbReference type="NCBI Taxonomy" id="409849"/>
    <lineage>
        <taxon>Eukaryota</taxon>
        <taxon>Metazoa</taxon>
        <taxon>Chordata</taxon>
        <taxon>Craniata</taxon>
        <taxon>Vertebrata</taxon>
        <taxon>Euteleostomi</taxon>
        <taxon>Actinopterygii</taxon>
        <taxon>Neopterygii</taxon>
        <taxon>Teleostei</taxon>
        <taxon>Neoteleostei</taxon>
        <taxon>Acanthomorphata</taxon>
        <taxon>Gobiaria</taxon>
        <taxon>Gobiiformes</taxon>
        <taxon>Gobioidei</taxon>
        <taxon>Gobiidae</taxon>
        <taxon>Oxudercinae</taxon>
        <taxon>Periophthalmus</taxon>
    </lineage>
</organism>